<dbReference type="AlphaFoldDB" id="A0AAE0G2R7"/>
<accession>A0AAE0G2R7</accession>
<feature type="compositionally biased region" description="Gly residues" evidence="1">
    <location>
        <begin position="113"/>
        <end position="123"/>
    </location>
</feature>
<comment type="caution">
    <text evidence="2">The sequence shown here is derived from an EMBL/GenBank/DDBJ whole genome shotgun (WGS) entry which is preliminary data.</text>
</comment>
<reference evidence="2 3" key="1">
    <citation type="journal article" date="2015" name="Genome Biol. Evol.">
        <title>Comparative Genomics of a Bacterivorous Green Alga Reveals Evolutionary Causalities and Consequences of Phago-Mixotrophic Mode of Nutrition.</title>
        <authorList>
            <person name="Burns J.A."/>
            <person name="Paasch A."/>
            <person name="Narechania A."/>
            <person name="Kim E."/>
        </authorList>
    </citation>
    <scope>NUCLEOTIDE SEQUENCE [LARGE SCALE GENOMIC DNA]</scope>
    <source>
        <strain evidence="2 3">PLY_AMNH</strain>
    </source>
</reference>
<dbReference type="Proteomes" id="UP001190700">
    <property type="component" value="Unassembled WGS sequence"/>
</dbReference>
<evidence type="ECO:0000313" key="2">
    <source>
        <dbReference type="EMBL" id="KAK3269826.1"/>
    </source>
</evidence>
<gene>
    <name evidence="2" type="ORF">CYMTET_21746</name>
</gene>
<organism evidence="2 3">
    <name type="scientific">Cymbomonas tetramitiformis</name>
    <dbReference type="NCBI Taxonomy" id="36881"/>
    <lineage>
        <taxon>Eukaryota</taxon>
        <taxon>Viridiplantae</taxon>
        <taxon>Chlorophyta</taxon>
        <taxon>Pyramimonadophyceae</taxon>
        <taxon>Pyramimonadales</taxon>
        <taxon>Pyramimonadaceae</taxon>
        <taxon>Cymbomonas</taxon>
    </lineage>
</organism>
<evidence type="ECO:0000256" key="1">
    <source>
        <dbReference type="SAM" id="MobiDB-lite"/>
    </source>
</evidence>
<proteinExistence type="predicted"/>
<name>A0AAE0G2R7_9CHLO</name>
<evidence type="ECO:0000313" key="3">
    <source>
        <dbReference type="Proteomes" id="UP001190700"/>
    </source>
</evidence>
<feature type="region of interest" description="Disordered" evidence="1">
    <location>
        <begin position="103"/>
        <end position="123"/>
    </location>
</feature>
<dbReference type="EMBL" id="LGRX02010716">
    <property type="protein sequence ID" value="KAK3269826.1"/>
    <property type="molecule type" value="Genomic_DNA"/>
</dbReference>
<protein>
    <submittedName>
        <fullName evidence="2">Uncharacterized protein</fullName>
    </submittedName>
</protein>
<keyword evidence="3" id="KW-1185">Reference proteome</keyword>
<sequence>MSSLGQAHVRFQECHTRISTPTLATKFDQVFEGQLNGPSQNFIFCTSAQFNQVCDDWIGALLSRLFNFVTASTAAQSEPAEEHAVSDPGDRCGVLVRVGEGVSPARVSPDLGDGVGDPAGVGD</sequence>